<sequence>MSALARPDCIIMRRLTSRRPLNSRSPAPRPTSAPRRVRAKSNG</sequence>
<name>A0A182KAA4_9DIPT</name>
<evidence type="ECO:0000256" key="1">
    <source>
        <dbReference type="SAM" id="MobiDB-lite"/>
    </source>
</evidence>
<feature type="compositionally biased region" description="Low complexity" evidence="1">
    <location>
        <begin position="23"/>
        <end position="34"/>
    </location>
</feature>
<evidence type="ECO:0000313" key="2">
    <source>
        <dbReference type="EnsemblMetazoa" id="ACHR007691-PA"/>
    </source>
</evidence>
<dbReference type="Proteomes" id="UP000075881">
    <property type="component" value="Unassembled WGS sequence"/>
</dbReference>
<feature type="region of interest" description="Disordered" evidence="1">
    <location>
        <begin position="1"/>
        <end position="43"/>
    </location>
</feature>
<accession>A0A182KAA4</accession>
<dbReference type="EnsemblMetazoa" id="ACHR007691-RA">
    <property type="protein sequence ID" value="ACHR007691-PA"/>
    <property type="gene ID" value="ACHR007691"/>
</dbReference>
<proteinExistence type="predicted"/>
<dbReference type="AlphaFoldDB" id="A0A182KAA4"/>
<reference evidence="2" key="2">
    <citation type="submission" date="2020-05" db="UniProtKB">
        <authorList>
            <consortium name="EnsemblMetazoa"/>
        </authorList>
    </citation>
    <scope>IDENTIFICATION</scope>
    <source>
        <strain evidence="2">ACHKN1017</strain>
    </source>
</reference>
<evidence type="ECO:0000313" key="3">
    <source>
        <dbReference type="Proteomes" id="UP000075881"/>
    </source>
</evidence>
<reference evidence="3" key="1">
    <citation type="submission" date="2013-03" db="EMBL/GenBank/DDBJ databases">
        <title>The Genome Sequence of Anopheles christyi ACHKN1017.</title>
        <authorList>
            <consortium name="The Broad Institute Genomics Platform"/>
            <person name="Neafsey D.E."/>
            <person name="Besansky N."/>
            <person name="Walker B."/>
            <person name="Young S.K."/>
            <person name="Zeng Q."/>
            <person name="Gargeya S."/>
            <person name="Fitzgerald M."/>
            <person name="Haas B."/>
            <person name="Abouelleil A."/>
            <person name="Allen A.W."/>
            <person name="Alvarado L."/>
            <person name="Arachchi H.M."/>
            <person name="Berlin A.M."/>
            <person name="Chapman S.B."/>
            <person name="Gainer-Dewar J."/>
            <person name="Goldberg J."/>
            <person name="Griggs A."/>
            <person name="Gujja S."/>
            <person name="Hansen M."/>
            <person name="Howarth C."/>
            <person name="Imamovic A."/>
            <person name="Ireland A."/>
            <person name="Larimer J."/>
            <person name="McCowan C."/>
            <person name="Murphy C."/>
            <person name="Pearson M."/>
            <person name="Poon T.W."/>
            <person name="Priest M."/>
            <person name="Roberts A."/>
            <person name="Saif S."/>
            <person name="Shea T."/>
            <person name="Sisk P."/>
            <person name="Sykes S."/>
            <person name="Wortman J."/>
            <person name="Nusbaum C."/>
            <person name="Birren B."/>
        </authorList>
    </citation>
    <scope>NUCLEOTIDE SEQUENCE [LARGE SCALE GENOMIC DNA]</scope>
    <source>
        <strain evidence="3">ACHKN1017</strain>
    </source>
</reference>
<keyword evidence="3" id="KW-1185">Reference proteome</keyword>
<protein>
    <submittedName>
        <fullName evidence="2">Uncharacterized protein</fullName>
    </submittedName>
</protein>
<dbReference type="VEuPathDB" id="VectorBase:ACHR007691"/>
<organism evidence="2 3">
    <name type="scientific">Anopheles christyi</name>
    <dbReference type="NCBI Taxonomy" id="43041"/>
    <lineage>
        <taxon>Eukaryota</taxon>
        <taxon>Metazoa</taxon>
        <taxon>Ecdysozoa</taxon>
        <taxon>Arthropoda</taxon>
        <taxon>Hexapoda</taxon>
        <taxon>Insecta</taxon>
        <taxon>Pterygota</taxon>
        <taxon>Neoptera</taxon>
        <taxon>Endopterygota</taxon>
        <taxon>Diptera</taxon>
        <taxon>Nematocera</taxon>
        <taxon>Culicoidea</taxon>
        <taxon>Culicidae</taxon>
        <taxon>Anophelinae</taxon>
        <taxon>Anopheles</taxon>
    </lineage>
</organism>